<reference evidence="1" key="2">
    <citation type="submission" date="2021-04" db="EMBL/GenBank/DDBJ databases">
        <authorList>
            <person name="Gilroy R."/>
        </authorList>
    </citation>
    <scope>NUCLEOTIDE SEQUENCE</scope>
    <source>
        <strain evidence="1">14975</strain>
    </source>
</reference>
<name>A0A9D1VBU9_9BACT</name>
<evidence type="ECO:0000313" key="2">
    <source>
        <dbReference type="Proteomes" id="UP000823964"/>
    </source>
</evidence>
<evidence type="ECO:0000313" key="1">
    <source>
        <dbReference type="EMBL" id="HIX19930.1"/>
    </source>
</evidence>
<dbReference type="Proteomes" id="UP000823964">
    <property type="component" value="Unassembled WGS sequence"/>
</dbReference>
<proteinExistence type="predicted"/>
<gene>
    <name evidence="1" type="ORF">H9862_04915</name>
</gene>
<sequence length="150" mass="16637">MLVLMLSALSVGAFSSCQQPVMGSMSRASVDDLLGAERFAVTPCTPGWMLEKSDIFELGADEAAQLRALLSRAPLNEVSEEAYRTSDACALGKTSDRRFYLYASNAQCMEAHLVDGSRVEFDDLKLSPEDQVKVYRLLRPQLRRLFPGLR</sequence>
<reference evidence="1" key="1">
    <citation type="journal article" date="2021" name="PeerJ">
        <title>Extensive microbial diversity within the chicken gut microbiome revealed by metagenomics and culture.</title>
        <authorList>
            <person name="Gilroy R."/>
            <person name="Ravi A."/>
            <person name="Getino M."/>
            <person name="Pursley I."/>
            <person name="Horton D.L."/>
            <person name="Alikhan N.F."/>
            <person name="Baker D."/>
            <person name="Gharbi K."/>
            <person name="Hall N."/>
            <person name="Watson M."/>
            <person name="Adriaenssens E.M."/>
            <person name="Foster-Nyarko E."/>
            <person name="Jarju S."/>
            <person name="Secka A."/>
            <person name="Antonio M."/>
            <person name="Oren A."/>
            <person name="Chaudhuri R.R."/>
            <person name="La Ragione R."/>
            <person name="Hildebrand F."/>
            <person name="Pallen M.J."/>
        </authorList>
    </citation>
    <scope>NUCLEOTIDE SEQUENCE</scope>
    <source>
        <strain evidence="1">14975</strain>
    </source>
</reference>
<dbReference type="AlphaFoldDB" id="A0A9D1VBU9"/>
<organism evidence="1 2">
    <name type="scientific">Candidatus Akkermansia intestinigallinarum</name>
    <dbReference type="NCBI Taxonomy" id="2838431"/>
    <lineage>
        <taxon>Bacteria</taxon>
        <taxon>Pseudomonadati</taxon>
        <taxon>Verrucomicrobiota</taxon>
        <taxon>Verrucomicrobiia</taxon>
        <taxon>Verrucomicrobiales</taxon>
        <taxon>Akkermansiaceae</taxon>
        <taxon>Akkermansia</taxon>
    </lineage>
</organism>
<comment type="caution">
    <text evidence="1">The sequence shown here is derived from an EMBL/GenBank/DDBJ whole genome shotgun (WGS) entry which is preliminary data.</text>
</comment>
<dbReference type="EMBL" id="DXFQ01000085">
    <property type="protein sequence ID" value="HIX19930.1"/>
    <property type="molecule type" value="Genomic_DNA"/>
</dbReference>
<protein>
    <submittedName>
        <fullName evidence="1">Uncharacterized protein</fullName>
    </submittedName>
</protein>
<accession>A0A9D1VBU9</accession>